<name>A0A6B4JP70_CLOBO</name>
<comment type="caution">
    <text evidence="2">The sequence shown here is derived from an EMBL/GenBank/DDBJ whole genome shotgun (WGS) entry which is preliminary data.</text>
</comment>
<dbReference type="Gene3D" id="3.30.420.280">
    <property type="match status" value="1"/>
</dbReference>
<dbReference type="InterPro" id="IPR006437">
    <property type="entry name" value="Phage_terminase_lsu"/>
</dbReference>
<dbReference type="PANTHER" id="PTHR39184:SF1">
    <property type="entry name" value="PBSX PHAGE TERMINASE LARGE SUBUNIT"/>
    <property type="match status" value="1"/>
</dbReference>
<dbReference type="InterPro" id="IPR027417">
    <property type="entry name" value="P-loop_NTPase"/>
</dbReference>
<proteinExistence type="predicted"/>
<dbReference type="InterPro" id="IPR035413">
    <property type="entry name" value="Terminase_L_C"/>
</dbReference>
<dbReference type="PANTHER" id="PTHR39184">
    <property type="match status" value="1"/>
</dbReference>
<dbReference type="NCBIfam" id="TIGR01547">
    <property type="entry name" value="phage_term_2"/>
    <property type="match status" value="1"/>
</dbReference>
<dbReference type="AlphaFoldDB" id="A0A6B4JP70"/>
<dbReference type="RefSeq" id="WP_003369209.1">
    <property type="nucleotide sequence ID" value="NZ_JACBBA010000004.1"/>
</dbReference>
<dbReference type="Proteomes" id="UP000486903">
    <property type="component" value="Unassembled WGS sequence"/>
</dbReference>
<evidence type="ECO:0000313" key="2">
    <source>
        <dbReference type="EMBL" id="NFV26551.1"/>
    </source>
</evidence>
<gene>
    <name evidence="2" type="ORF">FDG31_10285</name>
</gene>
<dbReference type="EMBL" id="SXFB01000006">
    <property type="protein sequence ID" value="NFV26551.1"/>
    <property type="molecule type" value="Genomic_DNA"/>
</dbReference>
<feature type="domain" description="Phage terminase large subunit C-terminal" evidence="1">
    <location>
        <begin position="271"/>
        <end position="413"/>
    </location>
</feature>
<accession>A0A6B4JP70</accession>
<dbReference type="InterPro" id="IPR052380">
    <property type="entry name" value="Viral_DNA_packaging_terminase"/>
</dbReference>
<dbReference type="Pfam" id="PF03237">
    <property type="entry name" value="Terminase_6N"/>
    <property type="match status" value="1"/>
</dbReference>
<dbReference type="Gene3D" id="3.40.50.300">
    <property type="entry name" value="P-loop containing nucleotide triphosphate hydrolases"/>
    <property type="match status" value="1"/>
</dbReference>
<dbReference type="Pfam" id="PF17288">
    <property type="entry name" value="Terminase_3C"/>
    <property type="match status" value="1"/>
</dbReference>
<evidence type="ECO:0000259" key="1">
    <source>
        <dbReference type="Pfam" id="PF17288"/>
    </source>
</evidence>
<protein>
    <submittedName>
        <fullName evidence="2">PBSX family phage terminase large subunit</fullName>
    </submittedName>
</protein>
<evidence type="ECO:0000313" key="3">
    <source>
        <dbReference type="Proteomes" id="UP000486903"/>
    </source>
</evidence>
<reference evidence="2 3" key="1">
    <citation type="submission" date="2019-04" db="EMBL/GenBank/DDBJ databases">
        <title>Genome sequencing of Clostridium botulinum Groups I-IV and Clostridium butyricum.</title>
        <authorList>
            <person name="Brunt J."/>
            <person name="Van Vliet A.H.M."/>
            <person name="Stringer S.C."/>
            <person name="Carter A.T."/>
            <person name="Peck M.W."/>
        </authorList>
    </citation>
    <scope>NUCLEOTIDE SEQUENCE [LARGE SCALE GENOMIC DNA]</scope>
    <source>
        <strain evidence="2 3">BL81</strain>
    </source>
</reference>
<organism evidence="2 3">
    <name type="scientific">Clostridium botulinum</name>
    <dbReference type="NCBI Taxonomy" id="1491"/>
    <lineage>
        <taxon>Bacteria</taxon>
        <taxon>Bacillati</taxon>
        <taxon>Bacillota</taxon>
        <taxon>Clostridia</taxon>
        <taxon>Eubacteriales</taxon>
        <taxon>Clostridiaceae</taxon>
        <taxon>Clostridium</taxon>
    </lineage>
</organism>
<sequence length="452" mass="52185">MSKKKKKEKVFKFQPFSDKQVQVLTWWNEVSPVHDKDILIADGSVRAGKTVVMSLSFVMWATDEFDDENFAMCGKTIGSLRRNVIKPLKKMLKGRGYKCKDHRSSNENYLTISKNGRSNDFYLFGGKDEGSQDLIQGITLAGVLFDEVALMPQSFVNQATSRCSVDGAKMWFNCNPDGPYHWFKTEFLDKLKEKNAVHLHFTMDDNLSLSERVKERYKRMYSGIFYKRYILGLWCLAEGVIYDMFNEDNHKVETIKRRYEKYYVSIDYGTQNATVFLLWGLYQDKWYIVKEYYYSGRNTGIQKADIQYSKDLKKFLGDIIPVKIIVDPSAASFIKQLRDDGFKNILPANNDVLDGIRTVASALSIGLFYVNECCQNTLKEFSSYVWDAKKGSKGIEEVIKENDHAMDAIRYFVYTILRFKVEEYDDAIYQKGKGVVKNNASDPYGRKGGTVF</sequence>